<name>A0A9D2PM60_9FIRM</name>
<dbReference type="Proteomes" id="UP000823886">
    <property type="component" value="Unassembled WGS sequence"/>
</dbReference>
<proteinExistence type="predicted"/>
<gene>
    <name evidence="1" type="ORF">H9753_08320</name>
</gene>
<dbReference type="InterPro" id="IPR046610">
    <property type="entry name" value="DUF6669"/>
</dbReference>
<sequence>MENTKKDLENMKQVYGVKGTLPKDFVGQISYTVCLDKPYEELDIEFSFDKQHYSSADLTPALLEELRTLCRREYDIEVSDAELERLAYQEMKTEIHTLASLNDSFIGCIHRQLPVRHMHFTPSEATEGCLPQSVIEGVLKVTVLVFNVLLDETNYSLTVRVR</sequence>
<evidence type="ECO:0000313" key="1">
    <source>
        <dbReference type="EMBL" id="HJC63607.1"/>
    </source>
</evidence>
<organism evidence="1 2">
    <name type="scientific">Candidatus Blautia merdavium</name>
    <dbReference type="NCBI Taxonomy" id="2838494"/>
    <lineage>
        <taxon>Bacteria</taxon>
        <taxon>Bacillati</taxon>
        <taxon>Bacillota</taxon>
        <taxon>Clostridia</taxon>
        <taxon>Lachnospirales</taxon>
        <taxon>Lachnospiraceae</taxon>
        <taxon>Blautia</taxon>
    </lineage>
</organism>
<dbReference type="AlphaFoldDB" id="A0A9D2PM60"/>
<evidence type="ECO:0000313" key="2">
    <source>
        <dbReference type="Proteomes" id="UP000823886"/>
    </source>
</evidence>
<reference evidence="1" key="1">
    <citation type="journal article" date="2021" name="PeerJ">
        <title>Extensive microbial diversity within the chicken gut microbiome revealed by metagenomics and culture.</title>
        <authorList>
            <person name="Gilroy R."/>
            <person name="Ravi A."/>
            <person name="Getino M."/>
            <person name="Pursley I."/>
            <person name="Horton D.L."/>
            <person name="Alikhan N.F."/>
            <person name="Baker D."/>
            <person name="Gharbi K."/>
            <person name="Hall N."/>
            <person name="Watson M."/>
            <person name="Adriaenssens E.M."/>
            <person name="Foster-Nyarko E."/>
            <person name="Jarju S."/>
            <person name="Secka A."/>
            <person name="Antonio M."/>
            <person name="Oren A."/>
            <person name="Chaudhuri R.R."/>
            <person name="La Ragione R."/>
            <person name="Hildebrand F."/>
            <person name="Pallen M.J."/>
        </authorList>
    </citation>
    <scope>NUCLEOTIDE SEQUENCE</scope>
    <source>
        <strain evidence="1">ChiBcec2-3848</strain>
    </source>
</reference>
<comment type="caution">
    <text evidence="1">The sequence shown here is derived from an EMBL/GenBank/DDBJ whole genome shotgun (WGS) entry which is preliminary data.</text>
</comment>
<reference evidence="1" key="2">
    <citation type="submission" date="2021-04" db="EMBL/GenBank/DDBJ databases">
        <authorList>
            <person name="Gilroy R."/>
        </authorList>
    </citation>
    <scope>NUCLEOTIDE SEQUENCE</scope>
    <source>
        <strain evidence="1">ChiBcec2-3848</strain>
    </source>
</reference>
<accession>A0A9D2PM60</accession>
<dbReference type="EMBL" id="DWVZ01000109">
    <property type="protein sequence ID" value="HJC63607.1"/>
    <property type="molecule type" value="Genomic_DNA"/>
</dbReference>
<dbReference type="Pfam" id="PF20374">
    <property type="entry name" value="DUF6669"/>
    <property type="match status" value="1"/>
</dbReference>
<protein>
    <submittedName>
        <fullName evidence="1">Uncharacterized protein</fullName>
    </submittedName>
</protein>